<dbReference type="InterPro" id="IPR001129">
    <property type="entry name" value="Membr-assoc_MAPEG"/>
</dbReference>
<dbReference type="InterPro" id="IPR023352">
    <property type="entry name" value="MAPEG-like_dom_sf"/>
</dbReference>
<dbReference type="Gene3D" id="1.20.120.550">
    <property type="entry name" value="Membrane associated eicosanoid/glutathione metabolism-like domain"/>
    <property type="match status" value="1"/>
</dbReference>
<accession>A0A8J7V2U9</accession>
<reference evidence="6" key="1">
    <citation type="submission" date="2021-04" db="EMBL/GenBank/DDBJ databases">
        <authorList>
            <person name="Zhang D.-C."/>
        </authorList>
    </citation>
    <scope>NUCLEOTIDE SEQUENCE</scope>
    <source>
        <strain evidence="6">CGMCC 1.15697</strain>
    </source>
</reference>
<evidence type="ECO:0000256" key="5">
    <source>
        <dbReference type="SAM" id="Phobius"/>
    </source>
</evidence>
<keyword evidence="4 5" id="KW-0472">Membrane</keyword>
<keyword evidence="2 5" id="KW-0812">Transmembrane</keyword>
<dbReference type="RefSeq" id="WP_210680688.1">
    <property type="nucleotide sequence ID" value="NZ_JAGMWN010000001.1"/>
</dbReference>
<feature type="transmembrane region" description="Helical" evidence="5">
    <location>
        <begin position="109"/>
        <end position="130"/>
    </location>
</feature>
<feature type="transmembrane region" description="Helical" evidence="5">
    <location>
        <begin position="6"/>
        <end position="26"/>
    </location>
</feature>
<dbReference type="Pfam" id="PF01124">
    <property type="entry name" value="MAPEG"/>
    <property type="match status" value="1"/>
</dbReference>
<dbReference type="EMBL" id="JAGMWN010000001">
    <property type="protein sequence ID" value="MBP5856144.1"/>
    <property type="molecule type" value="Genomic_DNA"/>
</dbReference>
<evidence type="ECO:0000256" key="3">
    <source>
        <dbReference type="ARBA" id="ARBA00022989"/>
    </source>
</evidence>
<evidence type="ECO:0000256" key="1">
    <source>
        <dbReference type="ARBA" id="ARBA00004370"/>
    </source>
</evidence>
<evidence type="ECO:0000256" key="2">
    <source>
        <dbReference type="ARBA" id="ARBA00022692"/>
    </source>
</evidence>
<dbReference type="PANTHER" id="PTHR35814:SF1">
    <property type="entry name" value="GLUTATHIONE S-TRANSFERASE-RELATED"/>
    <property type="match status" value="1"/>
</dbReference>
<dbReference type="PANTHER" id="PTHR35814">
    <property type="match status" value="1"/>
</dbReference>
<proteinExistence type="predicted"/>
<dbReference type="Proteomes" id="UP000672602">
    <property type="component" value="Unassembled WGS sequence"/>
</dbReference>
<dbReference type="GO" id="GO:0016020">
    <property type="term" value="C:membrane"/>
    <property type="evidence" value="ECO:0007669"/>
    <property type="project" value="UniProtKB-SubCell"/>
</dbReference>
<organism evidence="6 7">
    <name type="scientific">Marivibrio halodurans</name>
    <dbReference type="NCBI Taxonomy" id="2039722"/>
    <lineage>
        <taxon>Bacteria</taxon>
        <taxon>Pseudomonadati</taxon>
        <taxon>Pseudomonadota</taxon>
        <taxon>Alphaproteobacteria</taxon>
        <taxon>Rhodospirillales</taxon>
        <taxon>Rhodospirillaceae</taxon>
        <taxon>Marivibrio</taxon>
    </lineage>
</organism>
<protein>
    <submittedName>
        <fullName evidence="6">MAPEG family protein</fullName>
    </submittedName>
</protein>
<sequence length="134" mass="13828">MDMTLAFPVTALYAGLLAILHVILAGRIPPLRYKAKVGIGDGGDPALTRAIRVHGNFIENVPIALVVMALAEANGLGPWTHLLGAPLLIGRAAHAVGLGRSAGPSALRLIGMVTAWGVILLGGLVCLAQVHHLL</sequence>
<evidence type="ECO:0000313" key="7">
    <source>
        <dbReference type="Proteomes" id="UP000672602"/>
    </source>
</evidence>
<evidence type="ECO:0000256" key="4">
    <source>
        <dbReference type="ARBA" id="ARBA00023136"/>
    </source>
</evidence>
<gene>
    <name evidence="6" type="ORF">KAJ83_03925</name>
</gene>
<dbReference type="AlphaFoldDB" id="A0A8J7V2U9"/>
<comment type="subcellular location">
    <subcellularLocation>
        <location evidence="1">Membrane</location>
    </subcellularLocation>
</comment>
<name>A0A8J7V2U9_9PROT</name>
<evidence type="ECO:0000313" key="6">
    <source>
        <dbReference type="EMBL" id="MBP5856144.1"/>
    </source>
</evidence>
<keyword evidence="7" id="KW-1185">Reference proteome</keyword>
<comment type="caution">
    <text evidence="6">The sequence shown here is derived from an EMBL/GenBank/DDBJ whole genome shotgun (WGS) entry which is preliminary data.</text>
</comment>
<dbReference type="SUPFAM" id="SSF161084">
    <property type="entry name" value="MAPEG domain-like"/>
    <property type="match status" value="1"/>
</dbReference>
<keyword evidence="3 5" id="KW-1133">Transmembrane helix</keyword>